<dbReference type="RefSeq" id="WP_070372045.1">
    <property type="nucleotide sequence ID" value="NZ_CABIIK010000011.1"/>
</dbReference>
<dbReference type="EC" id="3.1.3.5" evidence="1"/>
<evidence type="ECO:0000313" key="3">
    <source>
        <dbReference type="EMBL" id="UYO64266.1"/>
    </source>
</evidence>
<evidence type="ECO:0000313" key="4">
    <source>
        <dbReference type="Proteomes" id="UP000176244"/>
    </source>
</evidence>
<reference evidence="3" key="3">
    <citation type="submission" date="2021-11" db="EMBL/GenBank/DDBJ databases">
        <title>Isoprene-degrading acetogen.</title>
        <authorList>
            <person name="Yang Y."/>
            <person name="Jin H."/>
            <person name="Yan J."/>
        </authorList>
    </citation>
    <scope>NUCLEOTIDE SEQUENCE</scope>
    <source>
        <strain evidence="3">Berkeley</strain>
    </source>
</reference>
<dbReference type="EMBL" id="CP087994">
    <property type="protein sequence ID" value="UYO64266.1"/>
    <property type="molecule type" value="Genomic_DNA"/>
</dbReference>
<protein>
    <submittedName>
        <fullName evidence="1">5'-nucleotidase</fullName>
        <ecNumber evidence="1">3.1.3.5</ecNumber>
    </submittedName>
    <submittedName>
        <fullName evidence="2">HAD hydrolase-like protein</fullName>
    </submittedName>
</protein>
<dbReference type="PANTHER" id="PTHR43434:SF20">
    <property type="entry name" value="5'-NUCLEOTIDASE"/>
    <property type="match status" value="1"/>
</dbReference>
<dbReference type="InterPro" id="IPR023198">
    <property type="entry name" value="PGP-like_dom2"/>
</dbReference>
<gene>
    <name evidence="1" type="ORF">ACWI_27780</name>
    <name evidence="2" type="ORF">FXB42_14050</name>
    <name evidence="3" type="ORF">LNN31_07565</name>
</gene>
<dbReference type="GO" id="GO:0008253">
    <property type="term" value="F:5'-nucleotidase activity"/>
    <property type="evidence" value="ECO:0007669"/>
    <property type="project" value="UniProtKB-EC"/>
</dbReference>
<name>A0A1F2PDZ3_9FIRM</name>
<dbReference type="GO" id="GO:0005829">
    <property type="term" value="C:cytosol"/>
    <property type="evidence" value="ECO:0007669"/>
    <property type="project" value="TreeGrafter"/>
</dbReference>
<evidence type="ECO:0000313" key="1">
    <source>
        <dbReference type="EMBL" id="OFV69640.1"/>
    </source>
</evidence>
<dbReference type="EMBL" id="LKEU01000037">
    <property type="protein sequence ID" value="OFV69640.1"/>
    <property type="molecule type" value="Genomic_DNA"/>
</dbReference>
<reference evidence="1 4" key="1">
    <citation type="submission" date="2015-09" db="EMBL/GenBank/DDBJ databases">
        <title>Genome sequence of Acetobacterium wieringae DSM 1911.</title>
        <authorList>
            <person name="Poehlein A."/>
            <person name="Bengelsdorf F.R."/>
            <person name="Schiel-Bengelsdorf B."/>
            <person name="Duerre P."/>
            <person name="Daniel R."/>
        </authorList>
    </citation>
    <scope>NUCLEOTIDE SEQUENCE [LARGE SCALE GENOMIC DNA]</scope>
    <source>
        <strain evidence="1 4">DSM 1911</strain>
    </source>
</reference>
<dbReference type="Gene3D" id="1.10.150.240">
    <property type="entry name" value="Putative phosphatase, domain 2"/>
    <property type="match status" value="1"/>
</dbReference>
<dbReference type="InterPro" id="IPR023214">
    <property type="entry name" value="HAD_sf"/>
</dbReference>
<dbReference type="InterPro" id="IPR050155">
    <property type="entry name" value="HAD-like_hydrolase_sf"/>
</dbReference>
<dbReference type="InterPro" id="IPR036412">
    <property type="entry name" value="HAD-like_sf"/>
</dbReference>
<dbReference type="Pfam" id="PF13419">
    <property type="entry name" value="HAD_2"/>
    <property type="match status" value="1"/>
</dbReference>
<keyword evidence="1" id="KW-0378">Hydrolase</keyword>
<sequence>MSYSHILFDLDGTLIDSKETIRCSFEYALKKMNVPDPKVTNVDALIGPPMLKTFQDIYGFSLDEARKGYEFYLEEYVGNGQMYQAKLYQGVKETIATLCEKGCFLAVATTKNETNARKIVERLKLDISINRVYGTYNDGTRSNKKEIITNLLDDNGVKDLADVVMVGDRHFDIIGAKEVGIDSVGVTYGCGSEDELRQAGATHLVSSIIELLEIVNI</sequence>
<reference evidence="2 5" key="2">
    <citation type="submission" date="2019-08" db="EMBL/GenBank/DDBJ databases">
        <title>Isolation and enrichment of carboxydotrophic bacteria from anaerobic sludge for the production of bio-based chemicals from syngas.</title>
        <authorList>
            <person name="Antares A.L."/>
            <person name="Moreira J."/>
            <person name="Diender M."/>
            <person name="Parshina S.N."/>
            <person name="Stams A.J.M."/>
            <person name="Alves M."/>
            <person name="Alves J.I."/>
            <person name="Sousa D.Z."/>
        </authorList>
    </citation>
    <scope>NUCLEOTIDE SEQUENCE [LARGE SCALE GENOMIC DNA]</scope>
    <source>
        <strain evidence="2 5">JM</strain>
    </source>
</reference>
<dbReference type="AlphaFoldDB" id="A0A1F2PDZ3"/>
<dbReference type="Gene3D" id="3.40.50.1000">
    <property type="entry name" value="HAD superfamily/HAD-like"/>
    <property type="match status" value="1"/>
</dbReference>
<dbReference type="STRING" id="52694.ACWI_27780"/>
<dbReference type="Proteomes" id="UP000176244">
    <property type="component" value="Unassembled WGS sequence"/>
</dbReference>
<dbReference type="EMBL" id="VSLA01000027">
    <property type="protein sequence ID" value="TYC84097.1"/>
    <property type="molecule type" value="Genomic_DNA"/>
</dbReference>
<dbReference type="InterPro" id="IPR041492">
    <property type="entry name" value="HAD_2"/>
</dbReference>
<evidence type="ECO:0000313" key="2">
    <source>
        <dbReference type="EMBL" id="TYC84097.1"/>
    </source>
</evidence>
<dbReference type="SUPFAM" id="SSF56784">
    <property type="entry name" value="HAD-like"/>
    <property type="match status" value="1"/>
</dbReference>
<evidence type="ECO:0000313" key="6">
    <source>
        <dbReference type="Proteomes" id="UP001163550"/>
    </source>
</evidence>
<dbReference type="OrthoDB" id="9792518at2"/>
<dbReference type="GO" id="GO:0004713">
    <property type="term" value="F:protein tyrosine kinase activity"/>
    <property type="evidence" value="ECO:0007669"/>
    <property type="project" value="TreeGrafter"/>
</dbReference>
<dbReference type="PANTHER" id="PTHR43434">
    <property type="entry name" value="PHOSPHOGLYCOLATE PHOSPHATASE"/>
    <property type="match status" value="1"/>
</dbReference>
<evidence type="ECO:0000313" key="5">
    <source>
        <dbReference type="Proteomes" id="UP000322619"/>
    </source>
</evidence>
<proteinExistence type="predicted"/>
<keyword evidence="6" id="KW-1185">Reference proteome</keyword>
<organism evidence="1 4">
    <name type="scientific">Acetobacterium wieringae</name>
    <dbReference type="NCBI Taxonomy" id="52694"/>
    <lineage>
        <taxon>Bacteria</taxon>
        <taxon>Bacillati</taxon>
        <taxon>Bacillota</taxon>
        <taxon>Clostridia</taxon>
        <taxon>Eubacteriales</taxon>
        <taxon>Eubacteriaceae</taxon>
        <taxon>Acetobacterium</taxon>
    </lineage>
</organism>
<dbReference type="Proteomes" id="UP000322619">
    <property type="component" value="Unassembled WGS sequence"/>
</dbReference>
<accession>A0A1F2PDZ3</accession>
<dbReference type="Proteomes" id="UP001163550">
    <property type="component" value="Chromosome"/>
</dbReference>